<dbReference type="InterPro" id="IPR036249">
    <property type="entry name" value="Thioredoxin-like_sf"/>
</dbReference>
<protein>
    <submittedName>
        <fullName evidence="2">Putative ribonucleotide reductase</fullName>
    </submittedName>
</protein>
<name>A0A2Z6FZU7_9CAUD</name>
<dbReference type="CDD" id="cd02976">
    <property type="entry name" value="NrdH"/>
    <property type="match status" value="1"/>
</dbReference>
<dbReference type="PROSITE" id="PS51354">
    <property type="entry name" value="GLUTAREDOXIN_2"/>
    <property type="match status" value="1"/>
</dbReference>
<keyword evidence="3" id="KW-1185">Reference proteome</keyword>
<dbReference type="EMBL" id="AP018714">
    <property type="protein sequence ID" value="BBE37265.1"/>
    <property type="molecule type" value="Genomic_DNA"/>
</dbReference>
<evidence type="ECO:0000259" key="1">
    <source>
        <dbReference type="Pfam" id="PF00462"/>
    </source>
</evidence>
<accession>A0A2Z6FZU7</accession>
<dbReference type="Gene3D" id="3.40.30.10">
    <property type="entry name" value="Glutaredoxin"/>
    <property type="match status" value="1"/>
</dbReference>
<evidence type="ECO:0000313" key="2">
    <source>
        <dbReference type="EMBL" id="BBE37265.1"/>
    </source>
</evidence>
<dbReference type="Proteomes" id="UP000258404">
    <property type="component" value="Segment"/>
</dbReference>
<dbReference type="SUPFAM" id="SSF52833">
    <property type="entry name" value="Thioredoxin-like"/>
    <property type="match status" value="1"/>
</dbReference>
<evidence type="ECO:0000313" key="3">
    <source>
        <dbReference type="Proteomes" id="UP000258404"/>
    </source>
</evidence>
<dbReference type="InterPro" id="IPR002109">
    <property type="entry name" value="Glutaredoxin"/>
</dbReference>
<proteinExistence type="predicted"/>
<gene>
    <name evidence="2" type="primary">grxC</name>
    <name evidence="2" type="ORF">PHIEF17H_1960</name>
</gene>
<reference evidence="2 3" key="1">
    <citation type="submission" date="2018-06" db="EMBL/GenBank/DDBJ databases">
        <title>Genome sequence of Enterococcus phage phiEF17H.</title>
        <authorList>
            <person name="Uchiyama J."/>
            <person name="Matsuzaki S."/>
            <person name="Nasukawa T."/>
        </authorList>
    </citation>
    <scope>NUCLEOTIDE SEQUENCE [LARGE SCALE GENOMIC DNA]</scope>
</reference>
<sequence>MTKVTVYSKDMCGQCLFLKNMLNGKNIPFDEKNISHDEQALAYLKEKGVSSLPYVEADDGFSFNGVRPDLVKKLEKELGV</sequence>
<feature type="domain" description="Glutaredoxin" evidence="1">
    <location>
        <begin position="4"/>
        <end position="59"/>
    </location>
</feature>
<organism evidence="2 3">
    <name type="scientific">Enterococcus phage phiEF17H</name>
    <dbReference type="NCBI Taxonomy" id="2218497"/>
    <lineage>
        <taxon>Viruses</taxon>
        <taxon>Duplodnaviria</taxon>
        <taxon>Heunggongvirae</taxon>
        <taxon>Uroviricota</taxon>
        <taxon>Caudoviricetes</taxon>
        <taxon>Herelleviridae</taxon>
        <taxon>Brockvirinae</taxon>
        <taxon>Kochikohdavirus</taxon>
        <taxon>Kochikohdavirus Ef17h</taxon>
    </lineage>
</organism>
<dbReference type="Pfam" id="PF00462">
    <property type="entry name" value="Glutaredoxin"/>
    <property type="match status" value="1"/>
</dbReference>